<dbReference type="InterPro" id="IPR051414">
    <property type="entry name" value="Adenylate-forming_Reductase"/>
</dbReference>
<dbReference type="InParanoid" id="A0A2T3A0K8"/>
<dbReference type="InterPro" id="IPR009081">
    <property type="entry name" value="PP-bd_ACP"/>
</dbReference>
<evidence type="ECO:0000313" key="5">
    <source>
        <dbReference type="Proteomes" id="UP000241462"/>
    </source>
</evidence>
<proteinExistence type="predicted"/>
<organism evidence="4 5">
    <name type="scientific">Coniella lustricola</name>
    <dbReference type="NCBI Taxonomy" id="2025994"/>
    <lineage>
        <taxon>Eukaryota</taxon>
        <taxon>Fungi</taxon>
        <taxon>Dikarya</taxon>
        <taxon>Ascomycota</taxon>
        <taxon>Pezizomycotina</taxon>
        <taxon>Sordariomycetes</taxon>
        <taxon>Sordariomycetidae</taxon>
        <taxon>Diaporthales</taxon>
        <taxon>Schizoparmaceae</taxon>
        <taxon>Coniella</taxon>
    </lineage>
</organism>
<dbReference type="Gene3D" id="1.10.1200.10">
    <property type="entry name" value="ACP-like"/>
    <property type="match status" value="1"/>
</dbReference>
<feature type="domain" description="Carrier" evidence="3">
    <location>
        <begin position="588"/>
        <end position="667"/>
    </location>
</feature>
<dbReference type="PANTHER" id="PTHR43439:SF2">
    <property type="entry name" value="ENZYME, PUTATIVE (JCVI)-RELATED"/>
    <property type="match status" value="1"/>
</dbReference>
<dbReference type="STRING" id="2025994.A0A2T3A0K8"/>
<dbReference type="OrthoDB" id="429813at2759"/>
<name>A0A2T3A0K8_9PEZI</name>
<protein>
    <recommendedName>
        <fullName evidence="3">Carrier domain-containing protein</fullName>
    </recommendedName>
</protein>
<evidence type="ECO:0000256" key="2">
    <source>
        <dbReference type="ARBA" id="ARBA00022553"/>
    </source>
</evidence>
<keyword evidence="2" id="KW-0597">Phosphoprotein</keyword>
<keyword evidence="1" id="KW-0596">Phosphopantetheine</keyword>
<dbReference type="SUPFAM" id="SSF47336">
    <property type="entry name" value="ACP-like"/>
    <property type="match status" value="1"/>
</dbReference>
<dbReference type="EMBL" id="KZ678526">
    <property type="protein sequence ID" value="PSR80570.1"/>
    <property type="molecule type" value="Genomic_DNA"/>
</dbReference>
<dbReference type="InterPro" id="IPR020806">
    <property type="entry name" value="PKS_PP-bd"/>
</dbReference>
<dbReference type="InterPro" id="IPR013120">
    <property type="entry name" value="FAR_NAD-bd"/>
</dbReference>
<dbReference type="SUPFAM" id="SSF51735">
    <property type="entry name" value="NAD(P)-binding Rossmann-fold domains"/>
    <property type="match status" value="1"/>
</dbReference>
<dbReference type="PROSITE" id="PS50075">
    <property type="entry name" value="CARRIER"/>
    <property type="match status" value="1"/>
</dbReference>
<dbReference type="Pfam" id="PF00550">
    <property type="entry name" value="PP-binding"/>
    <property type="match status" value="1"/>
</dbReference>
<keyword evidence="5" id="KW-1185">Reference proteome</keyword>
<sequence>MTSAATSSPTLHRPEPDLLPHLVDQLARDRPTATYGLWPIASASYAAGFRTITYHQLAHVVNNLAWWILQHVGPPPTRAAAPAANDDDEKEDEQFVLAYVGPNDVRLTALIIAAIKTGYVLFLTSPRNSLAAQKSLFGKLQCKTLITADATLPTTGPLVEAVQARCLTVPSVDELINTPCNPFAYERSFVDGHSDPLLIIHTSGSTGIPKPLIWRQDYMFRHMVGARQPLPAEDEVVSIEQFIWGKRVMVTVPSFHGAGIMQYLLWAIGLGCIPIAPAAVGIVTAQGLVEALKHTPADVAILVPSVVADLAENPELLAYCANAARLKLILYIGGDLPQAVGDLVAKSIPVRCWWGASEVGIPHQLTPAGLGPTDWRYVCFHPCVGAFFDPVSEDTYELVLRPNKSLPQSAFAVKGQESLAEYRTKDIFQPHPTVANAWQWRSRADDIIVLLNGEKTNPVSMEQQITAQNREVVSALVVGTRRFQTALLIEPMQLAEHGKPLSTSEQAALIERIWPSVQEANAVVPAHARVHKSLIAIVDRPMVRAGKGTLQRAINVEQYELEISTLYANADVSADDVHRAEEAHLDSSDAQSVHRFVRDSVRSVLDGAGADLDESTGTFFEHGMDSLMALQLIRRLRRGLHRPDLGLSTIYSNPTLKQLTAAISTASEEILQDSDALLLEPMLKRYRTLLEQIPKAKDGATARQAEPGHSRPLTVVLTGSTGTVGTFLLRALLDQPGIGHIFCLNRSKQGSHAIHEQRLAERGLSVADLDERVTFLQADLANAKLGLGDTAYEGLCAQAGLIIHNAWPVNFNLSLSAFEPQLSGLVNLVRLAAESRHTASLAFISSVSAVAAQQTPDPGSLPAPEKVMALEDAPKMNGYARSKFLSELLCNAASQQLHIPITIVRMGQVAGAVRQSGNSGWNQKEWFPSLFLGSISMGCFPDSLGHQFSTIDWVPADILADVLVDIFTDQTESTADEHRGARVFNVRNPNTTTWNALLPSITGTGHCQAGVVTPSAWVRRLDAIASEDRADGGENPAVRLLDFYRRYLWNLHDQDHTMDAPPMAIERTMACSPALRGLEAVNRGWLERWTKEWTG</sequence>
<dbReference type="Pfam" id="PF23562">
    <property type="entry name" value="AMP-binding_C_3"/>
    <property type="match status" value="1"/>
</dbReference>
<dbReference type="Pfam" id="PF00501">
    <property type="entry name" value="AMP-binding"/>
    <property type="match status" value="1"/>
</dbReference>
<dbReference type="InterPro" id="IPR020845">
    <property type="entry name" value="AMP-binding_CS"/>
</dbReference>
<dbReference type="PANTHER" id="PTHR43439">
    <property type="entry name" value="PHENYLACETATE-COENZYME A LIGASE"/>
    <property type="match status" value="1"/>
</dbReference>
<dbReference type="Proteomes" id="UP000241462">
    <property type="component" value="Unassembled WGS sequence"/>
</dbReference>
<dbReference type="SMART" id="SM00823">
    <property type="entry name" value="PKS_PP"/>
    <property type="match status" value="1"/>
</dbReference>
<evidence type="ECO:0000259" key="3">
    <source>
        <dbReference type="PROSITE" id="PS50075"/>
    </source>
</evidence>
<accession>A0A2T3A0K8</accession>
<dbReference type="SUPFAM" id="SSF56801">
    <property type="entry name" value="Acetyl-CoA synthetase-like"/>
    <property type="match status" value="1"/>
</dbReference>
<gene>
    <name evidence="4" type="ORF">BD289DRAFT_440575</name>
</gene>
<dbReference type="InterPro" id="IPR036736">
    <property type="entry name" value="ACP-like_sf"/>
</dbReference>
<reference evidence="4 5" key="1">
    <citation type="journal article" date="2018" name="Mycol. Prog.">
        <title>Coniella lustricola, a new species from submerged detritus.</title>
        <authorList>
            <person name="Raudabaugh D.B."/>
            <person name="Iturriaga T."/>
            <person name="Carver A."/>
            <person name="Mondo S."/>
            <person name="Pangilinan J."/>
            <person name="Lipzen A."/>
            <person name="He G."/>
            <person name="Amirebrahimi M."/>
            <person name="Grigoriev I.V."/>
            <person name="Miller A.N."/>
        </authorList>
    </citation>
    <scope>NUCLEOTIDE SEQUENCE [LARGE SCALE GENOMIC DNA]</scope>
    <source>
        <strain evidence="4 5">B22-T-1</strain>
    </source>
</reference>
<evidence type="ECO:0000313" key="4">
    <source>
        <dbReference type="EMBL" id="PSR80570.1"/>
    </source>
</evidence>
<dbReference type="InterPro" id="IPR000873">
    <property type="entry name" value="AMP-dep_synth/lig_dom"/>
</dbReference>
<dbReference type="AlphaFoldDB" id="A0A2T3A0K8"/>
<dbReference type="GO" id="GO:0031177">
    <property type="term" value="F:phosphopantetheine binding"/>
    <property type="evidence" value="ECO:0007669"/>
    <property type="project" value="InterPro"/>
</dbReference>
<dbReference type="PROSITE" id="PS00455">
    <property type="entry name" value="AMP_BINDING"/>
    <property type="match status" value="1"/>
</dbReference>
<dbReference type="Pfam" id="PF07993">
    <property type="entry name" value="NAD_binding_4"/>
    <property type="match status" value="1"/>
</dbReference>
<dbReference type="InterPro" id="IPR036291">
    <property type="entry name" value="NAD(P)-bd_dom_sf"/>
</dbReference>
<dbReference type="Gene3D" id="3.40.50.720">
    <property type="entry name" value="NAD(P)-binding Rossmann-like Domain"/>
    <property type="match status" value="1"/>
</dbReference>
<evidence type="ECO:0000256" key="1">
    <source>
        <dbReference type="ARBA" id="ARBA00022450"/>
    </source>
</evidence>
<dbReference type="InterPro" id="IPR042099">
    <property type="entry name" value="ANL_N_sf"/>
</dbReference>
<dbReference type="Gene3D" id="3.40.50.12780">
    <property type="entry name" value="N-terminal domain of ligase-like"/>
    <property type="match status" value="1"/>
</dbReference>